<evidence type="ECO:0008006" key="3">
    <source>
        <dbReference type="Google" id="ProtNLM"/>
    </source>
</evidence>
<accession>A0A3N6LK08</accession>
<proteinExistence type="predicted"/>
<organism evidence="1 2">
    <name type="scientific">Natrarchaeobius halalkaliphilus</name>
    <dbReference type="NCBI Taxonomy" id="1679091"/>
    <lineage>
        <taxon>Archaea</taxon>
        <taxon>Methanobacteriati</taxon>
        <taxon>Methanobacteriota</taxon>
        <taxon>Stenosarchaea group</taxon>
        <taxon>Halobacteria</taxon>
        <taxon>Halobacteriales</taxon>
        <taxon>Natrialbaceae</taxon>
        <taxon>Natrarchaeobius</taxon>
    </lineage>
</organism>
<dbReference type="Gene3D" id="1.25.10.10">
    <property type="entry name" value="Leucine-rich Repeat Variant"/>
    <property type="match status" value="2"/>
</dbReference>
<evidence type="ECO:0000313" key="1">
    <source>
        <dbReference type="EMBL" id="RQG86688.1"/>
    </source>
</evidence>
<dbReference type="AlphaFoldDB" id="A0A3N6LK08"/>
<protein>
    <recommendedName>
        <fullName evidence="3">HEAT repeat domain-containing protein</fullName>
    </recommendedName>
</protein>
<dbReference type="OrthoDB" id="202588at2157"/>
<dbReference type="EMBL" id="REFY01000007">
    <property type="protein sequence ID" value="RQG86688.1"/>
    <property type="molecule type" value="Genomic_DNA"/>
</dbReference>
<dbReference type="SUPFAM" id="SSF48371">
    <property type="entry name" value="ARM repeat"/>
    <property type="match status" value="1"/>
</dbReference>
<comment type="caution">
    <text evidence="1">The sequence shown here is derived from an EMBL/GenBank/DDBJ whole genome shotgun (WGS) entry which is preliminary data.</text>
</comment>
<sequence>MSDLTTRSMELLEQAGTNPVAVEVDELEPLLDHENGHVRHTALRTLALVCEADPDRVRPVVDSVRDRVDDSYSIASSTALVVLSLVGETEPDAVRPIAPAIIDRLDDPSPGYRFRAASALVPLAEPYPDIFVEHADDLVDLLRENAAVDPMGSDALERDNLSPDRLRTMNEARTRDRGLSIAFREILAHLLVHVASVDPAAIAHRLETITDELDESADPVRQALVEVFRHVAEADAVDCEIPIGSLVALLEDGTPTTRARVVRTLGFAEAIEAVAPLRSLADRADDEAVSELASETADWLADR</sequence>
<evidence type="ECO:0000313" key="2">
    <source>
        <dbReference type="Proteomes" id="UP000273828"/>
    </source>
</evidence>
<keyword evidence="2" id="KW-1185">Reference proteome</keyword>
<gene>
    <name evidence="1" type="ORF">EA462_16230</name>
</gene>
<dbReference type="InterPro" id="IPR016024">
    <property type="entry name" value="ARM-type_fold"/>
</dbReference>
<dbReference type="Proteomes" id="UP000273828">
    <property type="component" value="Unassembled WGS sequence"/>
</dbReference>
<dbReference type="RefSeq" id="WP_124179584.1">
    <property type="nucleotide sequence ID" value="NZ_REFY01000007.1"/>
</dbReference>
<reference evidence="1 2" key="1">
    <citation type="submission" date="2018-10" db="EMBL/GenBank/DDBJ databases">
        <title>Natrarchaeobius chitinivorans gen. nov., sp. nov., and Natrarchaeobius haloalkaliphilus sp. nov., alkaliphilic, chitin-utilizing haloarchaea from hypersaline alkaline lakes.</title>
        <authorList>
            <person name="Sorokin D.Y."/>
            <person name="Elcheninov A.G."/>
            <person name="Kostrikina N.A."/>
            <person name="Bale N.J."/>
            <person name="Sinninghe Damste J.S."/>
            <person name="Khijniak T.V."/>
            <person name="Kublanov I.V."/>
            <person name="Toshchakov S.V."/>
        </authorList>
    </citation>
    <scope>NUCLEOTIDE SEQUENCE [LARGE SCALE GENOMIC DNA]</scope>
    <source>
        <strain evidence="1 2">AArcht-Sl</strain>
    </source>
</reference>
<dbReference type="InterPro" id="IPR011989">
    <property type="entry name" value="ARM-like"/>
</dbReference>
<name>A0A3N6LK08_9EURY</name>